<sequence length="45" mass="5334">MSRQNTLKNMPFVIFPYHIRHAFVFQAGKMQTNILNTTRNMFGEC</sequence>
<name>A0ABX7VKV4_XENBU</name>
<evidence type="ECO:0000313" key="1">
    <source>
        <dbReference type="EMBL" id="QTL40332.1"/>
    </source>
</evidence>
<proteinExistence type="predicted"/>
<dbReference type="Proteomes" id="UP000665047">
    <property type="component" value="Chromosome"/>
</dbReference>
<dbReference type="RefSeq" id="WP_209027884.1">
    <property type="nucleotide sequence ID" value="NZ_CP072455.1"/>
</dbReference>
<gene>
    <name evidence="1" type="ORF">HGO23_02655</name>
</gene>
<evidence type="ECO:0000313" key="2">
    <source>
        <dbReference type="Proteomes" id="UP000665047"/>
    </source>
</evidence>
<keyword evidence="2" id="KW-1185">Reference proteome</keyword>
<organism evidence="1 2">
    <name type="scientific">Xenorhabdus budapestensis</name>
    <dbReference type="NCBI Taxonomy" id="290110"/>
    <lineage>
        <taxon>Bacteria</taxon>
        <taxon>Pseudomonadati</taxon>
        <taxon>Pseudomonadota</taxon>
        <taxon>Gammaproteobacteria</taxon>
        <taxon>Enterobacterales</taxon>
        <taxon>Morganellaceae</taxon>
        <taxon>Xenorhabdus</taxon>
    </lineage>
</organism>
<evidence type="ECO:0008006" key="3">
    <source>
        <dbReference type="Google" id="ProtNLM"/>
    </source>
</evidence>
<accession>A0ABX7VKV4</accession>
<dbReference type="EMBL" id="CP072455">
    <property type="protein sequence ID" value="QTL40332.1"/>
    <property type="molecule type" value="Genomic_DNA"/>
</dbReference>
<reference evidence="1 2" key="1">
    <citation type="submission" date="2021-03" db="EMBL/GenBank/DDBJ databases">
        <title>Complete Genome Sequence Data of Xenorhabdus budapestensis strain C72, a Candidate Biological Control Agent, from China.</title>
        <authorList>
            <person name="LI B."/>
            <person name="WANG S."/>
            <person name="QIU D."/>
        </authorList>
    </citation>
    <scope>NUCLEOTIDE SEQUENCE [LARGE SCALE GENOMIC DNA]</scope>
    <source>
        <strain evidence="1 2">C-7-2</strain>
    </source>
</reference>
<protein>
    <recommendedName>
        <fullName evidence="3">Transposase</fullName>
    </recommendedName>
</protein>